<dbReference type="SUPFAM" id="SSF141255">
    <property type="entry name" value="YccV-like"/>
    <property type="match status" value="1"/>
</dbReference>
<dbReference type="PANTHER" id="PTHR31350:SF21">
    <property type="entry name" value="F-BOX ONLY PROTEIN 21"/>
    <property type="match status" value="1"/>
</dbReference>
<dbReference type="InterPro" id="IPR011722">
    <property type="entry name" value="Hemimethylated_DNA-bd_dom"/>
</dbReference>
<gene>
    <name evidence="3" type="primary">LOC107217419</name>
</gene>
<protein>
    <submittedName>
        <fullName evidence="3">F-box only protein 21 isoform X1</fullName>
    </submittedName>
</protein>
<dbReference type="GeneID" id="107217419"/>
<accession>A0ABM3GCG9</accession>
<dbReference type="NCBIfam" id="TIGR02097">
    <property type="entry name" value="yccV"/>
    <property type="match status" value="1"/>
</dbReference>
<evidence type="ECO:0000313" key="2">
    <source>
        <dbReference type="Proteomes" id="UP000829291"/>
    </source>
</evidence>
<dbReference type="InterPro" id="IPR032698">
    <property type="entry name" value="SirB1_N"/>
</dbReference>
<dbReference type="Gene3D" id="2.30.30.390">
    <property type="entry name" value="Hemimethylated DNA-binding domain"/>
    <property type="match status" value="1"/>
</dbReference>
<dbReference type="Proteomes" id="UP000829291">
    <property type="component" value="Chromosome 5"/>
</dbReference>
<name>A0ABM3GCG9_NEOLC</name>
<sequence>MVSEALITSLPHEVIEYMLERENVKMTDIINLALTCRHLYIIITGSNKLWRAKFFQRWPDLKEIYETTERTKPRVSNWLDEIKKSVMYRKRLQHQLSLMSAKYYRKQELSNSDLIEFDAPTNLKNEEYLLACHFLIDELITLINCPTKRSNLTHKYYAYKVIRYLRQNCLREEWQAYINLPAKDQILERGAVLVAQWSQPELRISYSSISATLDRIAEQVKEHLREQNPSHPIFSTSKEQFELWKLANIDDNQWSGVNSRQVITALCEVMFKRLCFHGNSEMFYSSENSFINRVLEKKHGIPITLAIVFESIARRLGVRCEPVSFPAHFLLRWKEKYTLPESEEDESFYIDVFYDGQLLTKNSCPKISGTSRCPIQRYNIHNAATAIEVIGRMANNLEVAGRQRTQLNNRAARLRSALELLHLVQPYDTSTILHLARFYMLHQMDLAGLVNTLNTIQRDLEIGSRGQANHILQMLHDYERHMKDVPEEHILPKKRRPEVLYAIGLIMKHRTYDYLCVITGWDPHCAATTEWMTEMGVDELCGGSNQPFYNVFAEDGSSRYAAQENLMLACPPKWVNHYEIGRYFCRFNETHYVPNEEKAREYPEDEEIRVRIVEANYIQAQEMQLKMVTPN</sequence>
<feature type="domain" description="Hemimethylated DNA-binding" evidence="1">
    <location>
        <begin position="498"/>
        <end position="595"/>
    </location>
</feature>
<dbReference type="Pfam" id="PF13369">
    <property type="entry name" value="Transglut_core2"/>
    <property type="match status" value="1"/>
</dbReference>
<dbReference type="RefSeq" id="XP_046597951.1">
    <property type="nucleotide sequence ID" value="XM_046741995.1"/>
</dbReference>
<dbReference type="SMART" id="SM00992">
    <property type="entry name" value="YccV-like"/>
    <property type="match status" value="1"/>
</dbReference>
<dbReference type="InterPro" id="IPR036047">
    <property type="entry name" value="F-box-like_dom_sf"/>
</dbReference>
<organism evidence="2 3">
    <name type="scientific">Neodiprion lecontei</name>
    <name type="common">Redheaded pine sawfly</name>
    <dbReference type="NCBI Taxonomy" id="441921"/>
    <lineage>
        <taxon>Eukaryota</taxon>
        <taxon>Metazoa</taxon>
        <taxon>Ecdysozoa</taxon>
        <taxon>Arthropoda</taxon>
        <taxon>Hexapoda</taxon>
        <taxon>Insecta</taxon>
        <taxon>Pterygota</taxon>
        <taxon>Neoptera</taxon>
        <taxon>Endopterygota</taxon>
        <taxon>Hymenoptera</taxon>
        <taxon>Tenthredinoidea</taxon>
        <taxon>Diprionidae</taxon>
        <taxon>Diprioninae</taxon>
        <taxon>Neodiprion</taxon>
    </lineage>
</organism>
<dbReference type="InterPro" id="IPR036623">
    <property type="entry name" value="Hemimethylated_DNA-bd_sf"/>
</dbReference>
<proteinExistence type="predicted"/>
<reference evidence="3" key="1">
    <citation type="submission" date="2025-08" db="UniProtKB">
        <authorList>
            <consortium name="RefSeq"/>
        </authorList>
    </citation>
    <scope>IDENTIFICATION</scope>
    <source>
        <tissue evidence="3">Thorax and Abdomen</tissue>
    </source>
</reference>
<evidence type="ECO:0000259" key="1">
    <source>
        <dbReference type="SMART" id="SM00992"/>
    </source>
</evidence>
<dbReference type="PANTHER" id="PTHR31350">
    <property type="entry name" value="SI:DKEY-261L7.2"/>
    <property type="match status" value="1"/>
</dbReference>
<keyword evidence="2" id="KW-1185">Reference proteome</keyword>
<evidence type="ECO:0000313" key="3">
    <source>
        <dbReference type="RefSeq" id="XP_046597951.1"/>
    </source>
</evidence>
<dbReference type="Pfam" id="PF08755">
    <property type="entry name" value="YccV-like"/>
    <property type="match status" value="1"/>
</dbReference>
<dbReference type="Gene3D" id="1.20.1280.50">
    <property type="match status" value="1"/>
</dbReference>
<dbReference type="SUPFAM" id="SSF81383">
    <property type="entry name" value="F-box domain"/>
    <property type="match status" value="1"/>
</dbReference>